<dbReference type="Proteomes" id="UP001430065">
    <property type="component" value="Unassembled WGS sequence"/>
</dbReference>
<name>A0ABS2JPQ8_9GAMM</name>
<dbReference type="PROSITE" id="PS01124">
    <property type="entry name" value="HTH_ARAC_FAMILY_2"/>
    <property type="match status" value="1"/>
</dbReference>
<evidence type="ECO:0000256" key="2">
    <source>
        <dbReference type="ARBA" id="ARBA00023125"/>
    </source>
</evidence>
<dbReference type="InterPro" id="IPR009057">
    <property type="entry name" value="Homeodomain-like_sf"/>
</dbReference>
<accession>A0ABS2JPQ8</accession>
<dbReference type="InterPro" id="IPR018060">
    <property type="entry name" value="HTH_AraC"/>
</dbReference>
<protein>
    <submittedName>
        <fullName evidence="5">AraC family transcriptional regulator</fullName>
    </submittedName>
</protein>
<sequence length="332" mass="36323">MTGILAFDSAGLPETDAFERYRRLHAPDVEVEKAPSPFFARMRSWWLDRSKLSVCEYGGVRHVRNEYDARDGLDHFVLHHVVSGELRAGALGRPVRIDPGQTVVLDARVPMEASSASVRVITMNVTREAMLAAAGSALGLHGYCIDHRQGALLSSLLRELVEQIPHLAVGAHGAVLRTLVDLLSVALHPTGATVRPDAFRFEHARHEAARQVIEANAGSPDFSVQDVMNATGLSRTGLYRLFEHSGGVVRYIQQCRLQRLRVQLDDRAFDAQPLAELAPLLGFSSESHAGRLFKQMFGVSPGAYRAASIRAQEHASIDTKAVHGTGRLCQVA</sequence>
<keyword evidence="6" id="KW-1185">Reference proteome</keyword>
<keyword evidence="3" id="KW-0804">Transcription</keyword>
<evidence type="ECO:0000313" key="6">
    <source>
        <dbReference type="Proteomes" id="UP001430065"/>
    </source>
</evidence>
<dbReference type="SUPFAM" id="SSF46689">
    <property type="entry name" value="Homeodomain-like"/>
    <property type="match status" value="1"/>
</dbReference>
<dbReference type="SUPFAM" id="SSF51215">
    <property type="entry name" value="Regulatory protein AraC"/>
    <property type="match status" value="1"/>
</dbReference>
<reference evidence="5 6" key="1">
    <citation type="submission" date="2020-10" db="EMBL/GenBank/DDBJ databases">
        <title>Phylogeny of dyella-like bacteria.</title>
        <authorList>
            <person name="Fu J."/>
        </authorList>
    </citation>
    <scope>NUCLEOTIDE SEQUENCE [LARGE SCALE GENOMIC DNA]</scope>
    <source>
        <strain evidence="5 6">THG-B117</strain>
    </source>
</reference>
<dbReference type="InterPro" id="IPR050204">
    <property type="entry name" value="AraC_XylS_family_regulators"/>
</dbReference>
<proteinExistence type="predicted"/>
<dbReference type="EMBL" id="JADIKC010000002">
    <property type="protein sequence ID" value="MBM7120417.1"/>
    <property type="molecule type" value="Genomic_DNA"/>
</dbReference>
<evidence type="ECO:0000313" key="5">
    <source>
        <dbReference type="EMBL" id="MBM7120417.1"/>
    </source>
</evidence>
<dbReference type="PANTHER" id="PTHR46796">
    <property type="entry name" value="HTH-TYPE TRANSCRIPTIONAL ACTIVATOR RHAS-RELATED"/>
    <property type="match status" value="1"/>
</dbReference>
<dbReference type="Pfam" id="PF14525">
    <property type="entry name" value="AraC_binding_2"/>
    <property type="match status" value="1"/>
</dbReference>
<evidence type="ECO:0000256" key="3">
    <source>
        <dbReference type="ARBA" id="ARBA00023163"/>
    </source>
</evidence>
<organism evidence="5 6">
    <name type="scientific">Dyella kyungheensis</name>
    <dbReference type="NCBI Taxonomy" id="1242174"/>
    <lineage>
        <taxon>Bacteria</taxon>
        <taxon>Pseudomonadati</taxon>
        <taxon>Pseudomonadota</taxon>
        <taxon>Gammaproteobacteria</taxon>
        <taxon>Lysobacterales</taxon>
        <taxon>Rhodanobacteraceae</taxon>
        <taxon>Dyella</taxon>
    </lineage>
</organism>
<dbReference type="Pfam" id="PF12833">
    <property type="entry name" value="HTH_18"/>
    <property type="match status" value="1"/>
</dbReference>
<feature type="domain" description="HTH araC/xylS-type" evidence="4">
    <location>
        <begin position="207"/>
        <end position="307"/>
    </location>
</feature>
<dbReference type="InterPro" id="IPR035418">
    <property type="entry name" value="AraC-bd_2"/>
</dbReference>
<gene>
    <name evidence="5" type="ORF">ISP20_04510</name>
</gene>
<dbReference type="PANTHER" id="PTHR46796:SF6">
    <property type="entry name" value="ARAC SUBFAMILY"/>
    <property type="match status" value="1"/>
</dbReference>
<evidence type="ECO:0000256" key="1">
    <source>
        <dbReference type="ARBA" id="ARBA00023015"/>
    </source>
</evidence>
<evidence type="ECO:0000259" key="4">
    <source>
        <dbReference type="PROSITE" id="PS01124"/>
    </source>
</evidence>
<dbReference type="Gene3D" id="1.10.10.60">
    <property type="entry name" value="Homeodomain-like"/>
    <property type="match status" value="1"/>
</dbReference>
<keyword evidence="2" id="KW-0238">DNA-binding</keyword>
<dbReference type="RefSeq" id="WP_204634882.1">
    <property type="nucleotide sequence ID" value="NZ_JADIKC010000002.1"/>
</dbReference>
<comment type="caution">
    <text evidence="5">The sequence shown here is derived from an EMBL/GenBank/DDBJ whole genome shotgun (WGS) entry which is preliminary data.</text>
</comment>
<dbReference type="InterPro" id="IPR037923">
    <property type="entry name" value="HTH-like"/>
</dbReference>
<dbReference type="SMART" id="SM00342">
    <property type="entry name" value="HTH_ARAC"/>
    <property type="match status" value="1"/>
</dbReference>
<keyword evidence="1" id="KW-0805">Transcription regulation</keyword>